<evidence type="ECO:0000313" key="3">
    <source>
        <dbReference type="EMBL" id="GHE71938.1"/>
    </source>
</evidence>
<protein>
    <submittedName>
        <fullName evidence="3">Endonuclease</fullName>
    </submittedName>
</protein>
<evidence type="ECO:0000259" key="2">
    <source>
        <dbReference type="PROSITE" id="PS50164"/>
    </source>
</evidence>
<keyword evidence="4" id="KW-1185">Reference proteome</keyword>
<gene>
    <name evidence="3" type="ORF">GCM10011340_30080</name>
</gene>
<dbReference type="Gene3D" id="3.40.1440.10">
    <property type="entry name" value="GIY-YIG endonuclease"/>
    <property type="match status" value="1"/>
</dbReference>
<accession>A0ABQ3IAH3</accession>
<dbReference type="PANTHER" id="PTHR34477:SF5">
    <property type="entry name" value="BSL5627 PROTEIN"/>
    <property type="match status" value="1"/>
</dbReference>
<comment type="similarity">
    <text evidence="1">Belongs to the UPF0213 family.</text>
</comment>
<dbReference type="PANTHER" id="PTHR34477">
    <property type="entry name" value="UPF0213 PROTEIN YHBQ"/>
    <property type="match status" value="1"/>
</dbReference>
<comment type="caution">
    <text evidence="3">The sequence shown here is derived from an EMBL/GenBank/DDBJ whole genome shotgun (WGS) entry which is preliminary data.</text>
</comment>
<dbReference type="CDD" id="cd10448">
    <property type="entry name" value="GIY-YIG_unchar_3"/>
    <property type="match status" value="1"/>
</dbReference>
<keyword evidence="3" id="KW-0255">Endonuclease</keyword>
<dbReference type="Pfam" id="PF01541">
    <property type="entry name" value="GIY-YIG"/>
    <property type="match status" value="1"/>
</dbReference>
<dbReference type="SUPFAM" id="SSF82771">
    <property type="entry name" value="GIY-YIG endonuclease"/>
    <property type="match status" value="1"/>
</dbReference>
<dbReference type="InterPro" id="IPR050190">
    <property type="entry name" value="UPF0213_domain"/>
</dbReference>
<dbReference type="InterPro" id="IPR000305">
    <property type="entry name" value="GIY-YIG_endonuc"/>
</dbReference>
<evidence type="ECO:0000256" key="1">
    <source>
        <dbReference type="ARBA" id="ARBA00007435"/>
    </source>
</evidence>
<evidence type="ECO:0000313" key="4">
    <source>
        <dbReference type="Proteomes" id="UP000658258"/>
    </source>
</evidence>
<dbReference type="SMART" id="SM00465">
    <property type="entry name" value="GIYc"/>
    <property type="match status" value="1"/>
</dbReference>
<dbReference type="GO" id="GO:0004519">
    <property type="term" value="F:endonuclease activity"/>
    <property type="evidence" value="ECO:0007669"/>
    <property type="project" value="UniProtKB-KW"/>
</dbReference>
<reference evidence="4" key="1">
    <citation type="journal article" date="2019" name="Int. J. Syst. Evol. Microbiol.">
        <title>The Global Catalogue of Microorganisms (GCM) 10K type strain sequencing project: providing services to taxonomists for standard genome sequencing and annotation.</title>
        <authorList>
            <consortium name="The Broad Institute Genomics Platform"/>
            <consortium name="The Broad Institute Genome Sequencing Center for Infectious Disease"/>
            <person name="Wu L."/>
            <person name="Ma J."/>
        </authorList>
    </citation>
    <scope>NUCLEOTIDE SEQUENCE [LARGE SCALE GENOMIC DNA]</scope>
    <source>
        <strain evidence="4">CGMCC 1.15111</strain>
    </source>
</reference>
<sequence length="103" mass="12017">MAKGGSVYIMSNPGRTVLYIGVTSELISRVLQHKQHNGSTFTKKYHCTDLIYHEEFSSIQEAIAREKQLKNWHREWKWNLVKEHNPELNDLSESIGINLDYDV</sequence>
<keyword evidence="3" id="KW-0378">Hydrolase</keyword>
<organism evidence="3 4">
    <name type="scientific">Roseivirga thermotolerans</name>
    <dbReference type="NCBI Taxonomy" id="1758176"/>
    <lineage>
        <taxon>Bacteria</taxon>
        <taxon>Pseudomonadati</taxon>
        <taxon>Bacteroidota</taxon>
        <taxon>Cytophagia</taxon>
        <taxon>Cytophagales</taxon>
        <taxon>Roseivirgaceae</taxon>
        <taxon>Roseivirga</taxon>
    </lineage>
</organism>
<dbReference type="InterPro" id="IPR035901">
    <property type="entry name" value="GIY-YIG_endonuc_sf"/>
</dbReference>
<name>A0ABQ3IAH3_9BACT</name>
<feature type="domain" description="GIY-YIG" evidence="2">
    <location>
        <begin position="3"/>
        <end position="80"/>
    </location>
</feature>
<keyword evidence="3" id="KW-0540">Nuclease</keyword>
<proteinExistence type="inferred from homology"/>
<dbReference type="EMBL" id="BNAG01000004">
    <property type="protein sequence ID" value="GHE71938.1"/>
    <property type="molecule type" value="Genomic_DNA"/>
</dbReference>
<dbReference type="Proteomes" id="UP000658258">
    <property type="component" value="Unassembled WGS sequence"/>
</dbReference>
<dbReference type="PROSITE" id="PS50164">
    <property type="entry name" value="GIY_YIG"/>
    <property type="match status" value="1"/>
</dbReference>
<dbReference type="RefSeq" id="WP_189631111.1">
    <property type="nucleotide sequence ID" value="NZ_BNAG01000004.1"/>
</dbReference>